<keyword evidence="1" id="KW-0812">Transmembrane</keyword>
<keyword evidence="1" id="KW-0472">Membrane</keyword>
<evidence type="ECO:0000313" key="2">
    <source>
        <dbReference type="EMBL" id="KAL3690459.1"/>
    </source>
</evidence>
<organism evidence="2 3">
    <name type="scientific">Riccia sorocarpa</name>
    <dbReference type="NCBI Taxonomy" id="122646"/>
    <lineage>
        <taxon>Eukaryota</taxon>
        <taxon>Viridiplantae</taxon>
        <taxon>Streptophyta</taxon>
        <taxon>Embryophyta</taxon>
        <taxon>Marchantiophyta</taxon>
        <taxon>Marchantiopsida</taxon>
        <taxon>Marchantiidae</taxon>
        <taxon>Marchantiales</taxon>
        <taxon>Ricciaceae</taxon>
        <taxon>Riccia</taxon>
    </lineage>
</organism>
<dbReference type="EMBL" id="JBJQOH010000004">
    <property type="protein sequence ID" value="KAL3690459.1"/>
    <property type="molecule type" value="Genomic_DNA"/>
</dbReference>
<keyword evidence="3" id="KW-1185">Reference proteome</keyword>
<dbReference type="AlphaFoldDB" id="A0ABD3HJX9"/>
<name>A0ABD3HJX9_9MARC</name>
<feature type="transmembrane region" description="Helical" evidence="1">
    <location>
        <begin position="15"/>
        <end position="38"/>
    </location>
</feature>
<dbReference type="Proteomes" id="UP001633002">
    <property type="component" value="Unassembled WGS sequence"/>
</dbReference>
<evidence type="ECO:0008006" key="4">
    <source>
        <dbReference type="Google" id="ProtNLM"/>
    </source>
</evidence>
<keyword evidence="1" id="KW-1133">Transmembrane helix</keyword>
<sequence>MADERLERQVERRGASLSLILSLLQFVKLVIIVLGAVFKRLEELIIQLISADTSAVEISGDASARVHSNVLLDTQTPSVDCTDAGVLPSLLPPLQDQLVESQIWPYALQTPVAIWNARRVCRSWYASVGRSQPWLALELVRVNNSVFQRHRSAVSPVDRSLAARFFYERQILARGGFNILLSHIM</sequence>
<proteinExistence type="predicted"/>
<comment type="caution">
    <text evidence="2">The sequence shown here is derived from an EMBL/GenBank/DDBJ whole genome shotgun (WGS) entry which is preliminary data.</text>
</comment>
<protein>
    <recommendedName>
        <fullName evidence="4">F-box domain-containing protein</fullName>
    </recommendedName>
</protein>
<evidence type="ECO:0000256" key="1">
    <source>
        <dbReference type="SAM" id="Phobius"/>
    </source>
</evidence>
<accession>A0ABD3HJX9</accession>
<evidence type="ECO:0000313" key="3">
    <source>
        <dbReference type="Proteomes" id="UP001633002"/>
    </source>
</evidence>
<reference evidence="2 3" key="1">
    <citation type="submission" date="2024-09" db="EMBL/GenBank/DDBJ databases">
        <title>Chromosome-scale assembly of Riccia sorocarpa.</title>
        <authorList>
            <person name="Paukszto L."/>
        </authorList>
    </citation>
    <scope>NUCLEOTIDE SEQUENCE [LARGE SCALE GENOMIC DNA]</scope>
    <source>
        <strain evidence="2">LP-2024</strain>
        <tissue evidence="2">Aerial parts of the thallus</tissue>
    </source>
</reference>
<gene>
    <name evidence="2" type="ORF">R1sor_016768</name>
</gene>